<name>A0A0E0DFR3_9ORYZ</name>
<dbReference type="AlphaFoldDB" id="A0A0E0DFR3"/>
<feature type="compositionally biased region" description="Polar residues" evidence="1">
    <location>
        <begin position="1"/>
        <end position="22"/>
    </location>
</feature>
<sequence>MSVHIVSSTGVSISLSPVSTAVESALEKGPNNRKRPSQPRCRSPNSPRHFQPRSRQEQEEQQKEVNATIKNRASERNEARRQKDSARPP</sequence>
<reference evidence="2" key="2">
    <citation type="submission" date="2018-05" db="EMBL/GenBank/DDBJ databases">
        <title>OmerRS3 (Oryza meridionalis Reference Sequence Version 3).</title>
        <authorList>
            <person name="Zhang J."/>
            <person name="Kudrna D."/>
            <person name="Lee S."/>
            <person name="Talag J."/>
            <person name="Welchert J."/>
            <person name="Wing R.A."/>
        </authorList>
    </citation>
    <scope>NUCLEOTIDE SEQUENCE [LARGE SCALE GENOMIC DNA]</scope>
    <source>
        <strain evidence="2">cv. OR44</strain>
    </source>
</reference>
<feature type="compositionally biased region" description="Basic and acidic residues" evidence="1">
    <location>
        <begin position="54"/>
        <end position="63"/>
    </location>
</feature>
<dbReference type="Proteomes" id="UP000008021">
    <property type="component" value="Chromosome 4"/>
</dbReference>
<evidence type="ECO:0000313" key="2">
    <source>
        <dbReference type="EnsemblPlants" id="OMERI04G14780.1"/>
    </source>
</evidence>
<reference evidence="2" key="1">
    <citation type="submission" date="2015-04" db="UniProtKB">
        <authorList>
            <consortium name="EnsemblPlants"/>
        </authorList>
    </citation>
    <scope>IDENTIFICATION</scope>
</reference>
<keyword evidence="3" id="KW-1185">Reference proteome</keyword>
<evidence type="ECO:0000256" key="1">
    <source>
        <dbReference type="SAM" id="MobiDB-lite"/>
    </source>
</evidence>
<protein>
    <submittedName>
        <fullName evidence="2">Uncharacterized protein</fullName>
    </submittedName>
</protein>
<feature type="region of interest" description="Disordered" evidence="1">
    <location>
        <begin position="1"/>
        <end position="89"/>
    </location>
</feature>
<dbReference type="HOGENOM" id="CLU_2458556_0_0_1"/>
<dbReference type="EnsemblPlants" id="OMERI04G14780.1">
    <property type="protein sequence ID" value="OMERI04G14780.1"/>
    <property type="gene ID" value="OMERI04G14780"/>
</dbReference>
<evidence type="ECO:0000313" key="3">
    <source>
        <dbReference type="Proteomes" id="UP000008021"/>
    </source>
</evidence>
<dbReference type="Gramene" id="OMERI04G14780.1">
    <property type="protein sequence ID" value="OMERI04G14780.1"/>
    <property type="gene ID" value="OMERI04G14780"/>
</dbReference>
<proteinExistence type="predicted"/>
<feature type="compositionally biased region" description="Basic and acidic residues" evidence="1">
    <location>
        <begin position="72"/>
        <end position="89"/>
    </location>
</feature>
<organism evidence="2">
    <name type="scientific">Oryza meridionalis</name>
    <dbReference type="NCBI Taxonomy" id="40149"/>
    <lineage>
        <taxon>Eukaryota</taxon>
        <taxon>Viridiplantae</taxon>
        <taxon>Streptophyta</taxon>
        <taxon>Embryophyta</taxon>
        <taxon>Tracheophyta</taxon>
        <taxon>Spermatophyta</taxon>
        <taxon>Magnoliopsida</taxon>
        <taxon>Liliopsida</taxon>
        <taxon>Poales</taxon>
        <taxon>Poaceae</taxon>
        <taxon>BOP clade</taxon>
        <taxon>Oryzoideae</taxon>
        <taxon>Oryzeae</taxon>
        <taxon>Oryzinae</taxon>
        <taxon>Oryza</taxon>
    </lineage>
</organism>
<accession>A0A0E0DFR3</accession>